<dbReference type="PANTHER" id="PTHR34554:SF1">
    <property type="entry name" value="ALANINE-TRNA LIGASE"/>
    <property type="match status" value="1"/>
</dbReference>
<proteinExistence type="predicted"/>
<evidence type="ECO:0000256" key="1">
    <source>
        <dbReference type="SAM" id="MobiDB-lite"/>
    </source>
</evidence>
<gene>
    <name evidence="2" type="ORF">SI8410_02002881</name>
</gene>
<dbReference type="OrthoDB" id="1907298at2759"/>
<organism evidence="2 3">
    <name type="scientific">Spirodela intermedia</name>
    <name type="common">Intermediate duckweed</name>
    <dbReference type="NCBI Taxonomy" id="51605"/>
    <lineage>
        <taxon>Eukaryota</taxon>
        <taxon>Viridiplantae</taxon>
        <taxon>Streptophyta</taxon>
        <taxon>Embryophyta</taxon>
        <taxon>Tracheophyta</taxon>
        <taxon>Spermatophyta</taxon>
        <taxon>Magnoliopsida</taxon>
        <taxon>Liliopsida</taxon>
        <taxon>Araceae</taxon>
        <taxon>Lemnoideae</taxon>
        <taxon>Spirodela</taxon>
    </lineage>
</organism>
<protein>
    <submittedName>
        <fullName evidence="2">Uncharacterized protein</fullName>
    </submittedName>
</protein>
<feature type="region of interest" description="Disordered" evidence="1">
    <location>
        <begin position="1"/>
        <end position="22"/>
    </location>
</feature>
<dbReference type="Proteomes" id="UP000663760">
    <property type="component" value="Chromosome 2"/>
</dbReference>
<evidence type="ECO:0000313" key="2">
    <source>
        <dbReference type="EMBL" id="CAA7391610.1"/>
    </source>
</evidence>
<keyword evidence="3" id="KW-1185">Reference proteome</keyword>
<name>A0A7I8K3C1_SPIIN</name>
<dbReference type="PANTHER" id="PTHR34554">
    <property type="entry name" value="RGS1-HXK1-INTERACTING PROTEIN 1"/>
    <property type="match status" value="1"/>
</dbReference>
<reference evidence="2" key="1">
    <citation type="submission" date="2020-02" db="EMBL/GenBank/DDBJ databases">
        <authorList>
            <person name="Scholz U."/>
            <person name="Mascher M."/>
            <person name="Fiebig A."/>
        </authorList>
    </citation>
    <scope>NUCLEOTIDE SEQUENCE</scope>
</reference>
<dbReference type="InterPro" id="IPR053284">
    <property type="entry name" value="RGS1-HXK1_interactor"/>
</dbReference>
<dbReference type="AlphaFoldDB" id="A0A7I8K3C1"/>
<accession>A0A7I8K3C1</accession>
<evidence type="ECO:0000313" key="3">
    <source>
        <dbReference type="Proteomes" id="UP000663760"/>
    </source>
</evidence>
<sequence length="296" mass="33252">MAADSAEDSGLSPLPNPEEEVPKGVLEELPWLDYAIERVQFLRGTVDETYGIARTRVSDIGYTSSAHLQQSVADLGEFLGDARAWYAHYEAVAFGKLKEGILVAASQPTLSCGVAMGLGIFALKSTNSIPRFLTSTLAFSSLSSAEIKVNMMRKSIDVMKLERQKLEFFIGLSKFQIYVMILMFLKFFRKCHCLINITLYSSERALMAKNQMEWGKTELRKTSNQIQGIVHSIYNIERQARGLKSILQQFPRRQRSQILSKVIPQLFSPLSIRYSCMAFHTSEKNAGLSSGDYIHS</sequence>
<dbReference type="EMBL" id="LR746265">
    <property type="protein sequence ID" value="CAA7391610.1"/>
    <property type="molecule type" value="Genomic_DNA"/>
</dbReference>